<accession>K1T706</accession>
<gene>
    <name evidence="1" type="ORF">OBE_08134</name>
</gene>
<dbReference type="AlphaFoldDB" id="K1T706"/>
<protein>
    <submittedName>
        <fullName evidence="1">Secreted protein</fullName>
    </submittedName>
</protein>
<proteinExistence type="predicted"/>
<organism evidence="1">
    <name type="scientific">human gut metagenome</name>
    <dbReference type="NCBI Taxonomy" id="408170"/>
    <lineage>
        <taxon>unclassified sequences</taxon>
        <taxon>metagenomes</taxon>
        <taxon>organismal metagenomes</taxon>
    </lineage>
</organism>
<reference evidence="1" key="1">
    <citation type="journal article" date="2013" name="Environ. Microbiol.">
        <title>Microbiota from the distal guts of lean and obese adolescents exhibit partial functional redundancy besides clear differences in community structure.</title>
        <authorList>
            <person name="Ferrer M."/>
            <person name="Ruiz A."/>
            <person name="Lanza F."/>
            <person name="Haange S.B."/>
            <person name="Oberbach A."/>
            <person name="Till H."/>
            <person name="Bargiela R."/>
            <person name="Campoy C."/>
            <person name="Segura M.T."/>
            <person name="Richter M."/>
            <person name="von Bergen M."/>
            <person name="Seifert J."/>
            <person name="Suarez A."/>
        </authorList>
    </citation>
    <scope>NUCLEOTIDE SEQUENCE</scope>
</reference>
<name>K1T706_9ZZZZ</name>
<sequence length="173" mass="19237">MPQAMFRAPLLVLLVLFAGSAAAQSPDDDEYYPYAGREERRELLTTDSTLFYRAIQTARDLYGAASDFALPRVAQRRRGLPYDEELARLGQTEVSYRYFPTLRLLGAEEHIFPGATPAETELGGAGGTREFRFPDGEPLLPYLASVRFSDRNYRVGAKAAASLRRGPWSLALA</sequence>
<feature type="non-terminal residue" evidence="1">
    <location>
        <position position="173"/>
    </location>
</feature>
<comment type="caution">
    <text evidence="1">The sequence shown here is derived from an EMBL/GenBank/DDBJ whole genome shotgun (WGS) entry which is preliminary data.</text>
</comment>
<dbReference type="EMBL" id="AJWZ01005605">
    <property type="protein sequence ID" value="EKC62120.1"/>
    <property type="molecule type" value="Genomic_DNA"/>
</dbReference>
<evidence type="ECO:0000313" key="1">
    <source>
        <dbReference type="EMBL" id="EKC62120.1"/>
    </source>
</evidence>